<keyword evidence="2" id="KW-0472">Membrane</keyword>
<feature type="transmembrane region" description="Helical" evidence="2">
    <location>
        <begin position="12"/>
        <end position="31"/>
    </location>
</feature>
<evidence type="ECO:0000313" key="3">
    <source>
        <dbReference type="EMBL" id="MDD0839016.1"/>
    </source>
</evidence>
<feature type="compositionally biased region" description="Pro residues" evidence="1">
    <location>
        <begin position="84"/>
        <end position="99"/>
    </location>
</feature>
<keyword evidence="2" id="KW-1133">Transmembrane helix</keyword>
<reference evidence="3 4" key="1">
    <citation type="submission" date="2023-02" db="EMBL/GenBank/DDBJ databases">
        <title>Bacterial whole genomic sequence of Curvibacter sp. HBC61.</title>
        <authorList>
            <person name="Le V."/>
            <person name="Ko S.-R."/>
            <person name="Ahn C.-Y."/>
            <person name="Oh H.-M."/>
        </authorList>
    </citation>
    <scope>NUCLEOTIDE SEQUENCE [LARGE SCALE GENOMIC DNA]</scope>
    <source>
        <strain evidence="3 4">HBC61</strain>
    </source>
</reference>
<comment type="caution">
    <text evidence="3">The sequence shown here is derived from an EMBL/GenBank/DDBJ whole genome shotgun (WGS) entry which is preliminary data.</text>
</comment>
<evidence type="ECO:0000256" key="2">
    <source>
        <dbReference type="SAM" id="Phobius"/>
    </source>
</evidence>
<keyword evidence="2" id="KW-0812">Transmembrane</keyword>
<sequence>MNLRLFLTRQGTWLLLGLNALLALGGLVLWVDADGHWRHVSWSAPAAQPMALAEINLPRGSVGGDVDVGRFVAVLDRPLFSPSRRPPPPPPPPAPPPPVDPLANIQLFGVYGGKTGGGIVARIDGKVQRVAVQSQVGEWVVKSVVGREVTFARGDETRTLTLVHAVAARAVAPAAAAAQPTEAVNPGGAALGAQQKMQEEARAREAARLDILRRAGLTPLK</sequence>
<dbReference type="Proteomes" id="UP001528673">
    <property type="component" value="Unassembled WGS sequence"/>
</dbReference>
<keyword evidence="4" id="KW-1185">Reference proteome</keyword>
<feature type="region of interest" description="Disordered" evidence="1">
    <location>
        <begin position="80"/>
        <end position="99"/>
    </location>
</feature>
<organism evidence="3 4">
    <name type="scientific">Curvibacter cyanobacteriorum</name>
    <dbReference type="NCBI Taxonomy" id="3026422"/>
    <lineage>
        <taxon>Bacteria</taxon>
        <taxon>Pseudomonadati</taxon>
        <taxon>Pseudomonadota</taxon>
        <taxon>Betaproteobacteria</taxon>
        <taxon>Burkholderiales</taxon>
        <taxon>Comamonadaceae</taxon>
        <taxon>Curvibacter</taxon>
    </lineage>
</organism>
<dbReference type="EMBL" id="JAQSIP010000004">
    <property type="protein sequence ID" value="MDD0839016.1"/>
    <property type="molecule type" value="Genomic_DNA"/>
</dbReference>
<evidence type="ECO:0008006" key="5">
    <source>
        <dbReference type="Google" id="ProtNLM"/>
    </source>
</evidence>
<name>A0ABT5N0H2_9BURK</name>
<proteinExistence type="predicted"/>
<evidence type="ECO:0000313" key="4">
    <source>
        <dbReference type="Proteomes" id="UP001528673"/>
    </source>
</evidence>
<gene>
    <name evidence="3" type="ORF">PSQ40_10575</name>
</gene>
<accession>A0ABT5N0H2</accession>
<protein>
    <recommendedName>
        <fullName evidence="5">Type II secretion system protein GspC N-terminal domain-containing protein</fullName>
    </recommendedName>
</protein>
<dbReference type="RefSeq" id="WP_273951379.1">
    <property type="nucleotide sequence ID" value="NZ_JAQSIP010000004.1"/>
</dbReference>
<evidence type="ECO:0000256" key="1">
    <source>
        <dbReference type="SAM" id="MobiDB-lite"/>
    </source>
</evidence>